<protein>
    <submittedName>
        <fullName evidence="5">Beta-ketoacyl synthase N-terminal-like domain-containing protein</fullName>
    </submittedName>
</protein>
<dbReference type="Pfam" id="PF00109">
    <property type="entry name" value="ketoacyl-synt"/>
    <property type="match status" value="1"/>
</dbReference>
<evidence type="ECO:0000256" key="2">
    <source>
        <dbReference type="ARBA" id="ARBA00022679"/>
    </source>
</evidence>
<dbReference type="InterPro" id="IPR016039">
    <property type="entry name" value="Thiolase-like"/>
</dbReference>
<dbReference type="InterPro" id="IPR014030">
    <property type="entry name" value="Ketoacyl_synth_N"/>
</dbReference>
<dbReference type="InterPro" id="IPR020841">
    <property type="entry name" value="PKS_Beta-ketoAc_synthase_dom"/>
</dbReference>
<dbReference type="RefSeq" id="WP_311333405.1">
    <property type="nucleotide sequence ID" value="NZ_JAVRHZ010000006.1"/>
</dbReference>
<dbReference type="PROSITE" id="PS52004">
    <property type="entry name" value="KS3_2"/>
    <property type="match status" value="1"/>
</dbReference>
<evidence type="ECO:0000259" key="4">
    <source>
        <dbReference type="PROSITE" id="PS52004"/>
    </source>
</evidence>
<comment type="caution">
    <text evidence="5">The sequence shown here is derived from an EMBL/GenBank/DDBJ whole genome shotgun (WGS) entry which is preliminary data.</text>
</comment>
<dbReference type="Pfam" id="PF02801">
    <property type="entry name" value="Ketoacyl-synt_C"/>
    <property type="match status" value="1"/>
</dbReference>
<dbReference type="PANTHER" id="PTHR11712:SF336">
    <property type="entry name" value="3-OXOACYL-[ACYL-CARRIER-PROTEIN] SYNTHASE, MITOCHONDRIAL"/>
    <property type="match status" value="1"/>
</dbReference>
<feature type="domain" description="Ketosynthase family 3 (KS3)" evidence="4">
    <location>
        <begin position="1"/>
        <end position="385"/>
    </location>
</feature>
<evidence type="ECO:0000313" key="5">
    <source>
        <dbReference type="EMBL" id="MDT0556453.1"/>
    </source>
</evidence>
<dbReference type="EMBL" id="JAVRHZ010000006">
    <property type="protein sequence ID" value="MDT0556453.1"/>
    <property type="molecule type" value="Genomic_DNA"/>
</dbReference>
<gene>
    <name evidence="5" type="ORF">RM538_10585</name>
</gene>
<evidence type="ECO:0000256" key="3">
    <source>
        <dbReference type="RuleBase" id="RU003694"/>
    </source>
</evidence>
<evidence type="ECO:0000313" key="6">
    <source>
        <dbReference type="Proteomes" id="UP001254488"/>
    </source>
</evidence>
<name>A0ABU2YHB2_9FLAO</name>
<keyword evidence="2 3" id="KW-0808">Transferase</keyword>
<proteinExistence type="inferred from homology"/>
<evidence type="ECO:0000256" key="1">
    <source>
        <dbReference type="ARBA" id="ARBA00008467"/>
    </source>
</evidence>
<dbReference type="InterPro" id="IPR000794">
    <property type="entry name" value="Beta-ketoacyl_synthase"/>
</dbReference>
<reference evidence="5 6" key="1">
    <citation type="submission" date="2023-09" db="EMBL/GenBank/DDBJ databases">
        <authorList>
            <person name="Rey-Velasco X."/>
        </authorList>
    </citation>
    <scope>NUCLEOTIDE SEQUENCE [LARGE SCALE GENOMIC DNA]</scope>
    <source>
        <strain evidence="5 6">W242</strain>
    </source>
</reference>
<comment type="similarity">
    <text evidence="1 3">Belongs to the thiolase-like superfamily. Beta-ketoacyl-ACP synthases family.</text>
</comment>
<accession>A0ABU2YHB2</accession>
<dbReference type="Gene3D" id="3.40.47.10">
    <property type="match status" value="1"/>
</dbReference>
<sequence>MKQKISIVAIQSISALGSSSKTIWESYCSETSFFSEKEFNGETVPVSTIISETEKEIISLKNSSSKYKNLDRSVLLAMLASKKVTDGYILKNKHIGINIGSSRGATSLFEKHHYDFIKTKKVSAYTSPTTTLGNISSWVGQELEVEGVQIDHSVTCSTAMHALLNGIAWLQADMSDAFLVGGSEAALTPFTIAQMQALKLYSKSKSAFPCESLNFNKANNTMVLGEAAVVALLEKGVSEKSLATIVGYGFASEKIKHNSDISENAECFQKSMKMALQQANLETIDVIVMHAPGTVKGDQAEKNAIDITFGRKTPRLTTNKTLVGHTFAASGMLSIEMAILMLRKQKFIQNPFFYYTEKELSKPIKSILVNAVGFGGNAVSIILEIPEN</sequence>
<dbReference type="SUPFAM" id="SSF53901">
    <property type="entry name" value="Thiolase-like"/>
    <property type="match status" value="1"/>
</dbReference>
<keyword evidence="6" id="KW-1185">Reference proteome</keyword>
<dbReference type="PANTHER" id="PTHR11712">
    <property type="entry name" value="POLYKETIDE SYNTHASE-RELATED"/>
    <property type="match status" value="1"/>
</dbReference>
<dbReference type="InterPro" id="IPR014031">
    <property type="entry name" value="Ketoacyl_synth_C"/>
</dbReference>
<dbReference type="SMART" id="SM00825">
    <property type="entry name" value="PKS_KS"/>
    <property type="match status" value="1"/>
</dbReference>
<organism evidence="5 6">
    <name type="scientific">Patiriisocius hiemis</name>
    <dbReference type="NCBI Taxonomy" id="3075604"/>
    <lineage>
        <taxon>Bacteria</taxon>
        <taxon>Pseudomonadati</taxon>
        <taxon>Bacteroidota</taxon>
        <taxon>Flavobacteriia</taxon>
        <taxon>Flavobacteriales</taxon>
        <taxon>Flavobacteriaceae</taxon>
        <taxon>Patiriisocius</taxon>
    </lineage>
</organism>
<dbReference type="Proteomes" id="UP001254488">
    <property type="component" value="Unassembled WGS sequence"/>
</dbReference>